<dbReference type="PANTHER" id="PTHR36448:SF2">
    <property type="entry name" value="CUPIN TYPE-1 DOMAIN-CONTAINING PROTEIN"/>
    <property type="match status" value="1"/>
</dbReference>
<dbReference type="Gene3D" id="2.60.120.10">
    <property type="entry name" value="Jelly Rolls"/>
    <property type="match status" value="1"/>
</dbReference>
<dbReference type="OrthoDB" id="9791759at2"/>
<dbReference type="Proteomes" id="UP000188937">
    <property type="component" value="Chromosome"/>
</dbReference>
<dbReference type="CDD" id="cd02219">
    <property type="entry name" value="cupin_YjlB-like"/>
    <property type="match status" value="1"/>
</dbReference>
<evidence type="ECO:0000313" key="1">
    <source>
        <dbReference type="EMBL" id="AQS84656.1"/>
    </source>
</evidence>
<keyword evidence="2" id="KW-1185">Reference proteome</keyword>
<dbReference type="InterPro" id="IPR014500">
    <property type="entry name" value="UCP019307_cupin"/>
</dbReference>
<proteinExistence type="predicted"/>
<evidence type="ECO:0000313" key="2">
    <source>
        <dbReference type="Proteomes" id="UP000188937"/>
    </source>
</evidence>
<dbReference type="EMBL" id="CP014692">
    <property type="protein sequence ID" value="AQS84656.1"/>
    <property type="molecule type" value="Genomic_DNA"/>
</dbReference>
<dbReference type="InterPro" id="IPR011051">
    <property type="entry name" value="RmlC_Cupin_sf"/>
</dbReference>
<dbReference type="InterPro" id="IPR014710">
    <property type="entry name" value="RmlC-like_jellyroll"/>
</dbReference>
<accession>A0A1U9KFU6</accession>
<name>A0A1U9KFU6_ACEAC</name>
<gene>
    <name evidence="1" type="ORF">A0U92_07535</name>
</gene>
<dbReference type="InterPro" id="IPR047121">
    <property type="entry name" value="YjiB-like"/>
</dbReference>
<protein>
    <submittedName>
        <fullName evidence="1">Cupin</fullName>
    </submittedName>
</protein>
<dbReference type="AlphaFoldDB" id="A0A1U9KFU6"/>
<dbReference type="SUPFAM" id="SSF51182">
    <property type="entry name" value="RmlC-like cupins"/>
    <property type="match status" value="1"/>
</dbReference>
<dbReference type="PANTHER" id="PTHR36448">
    <property type="entry name" value="BLR7373 PROTEIN"/>
    <property type="match status" value="1"/>
</dbReference>
<dbReference type="RefSeq" id="WP_077812695.1">
    <property type="nucleotide sequence ID" value="NZ_CP014692.1"/>
</dbReference>
<dbReference type="PIRSF" id="PIRSF019307">
    <property type="entry name" value="UCP019307"/>
    <property type="match status" value="1"/>
</dbReference>
<sequence length="196" mass="21350">MERRVFNSILAGMGLSLGKTGVRSAAAATPVRTESFLLQRNDWVPNNQSLPVVLYRNALSIDGPDPAANFESLFQQNGWPPQWRNGVYSFHHYHTEGHEVLGFAGGAAHLMLGGPNGRQIEVRAGDIALLPAGTGHMKLSSDRDFLVVGAYPPEQNFDIVRQAPTPEQMARLTTLPFPQSDPVFGLKSSGSGEEKR</sequence>
<organism evidence="1 2">
    <name type="scientific">Acetobacter aceti</name>
    <dbReference type="NCBI Taxonomy" id="435"/>
    <lineage>
        <taxon>Bacteria</taxon>
        <taxon>Pseudomonadati</taxon>
        <taxon>Pseudomonadota</taxon>
        <taxon>Alphaproteobacteria</taxon>
        <taxon>Acetobacterales</taxon>
        <taxon>Acetobacteraceae</taxon>
        <taxon>Acetobacter</taxon>
        <taxon>Acetobacter subgen. Acetobacter</taxon>
    </lineage>
</organism>
<dbReference type="eggNOG" id="COG4297">
    <property type="taxonomic scope" value="Bacteria"/>
</dbReference>
<dbReference type="KEGG" id="aace:A0U92_07535"/>
<dbReference type="STRING" id="435.A0U92_07535"/>
<reference evidence="1 2" key="1">
    <citation type="submission" date="2016-03" db="EMBL/GenBank/DDBJ databases">
        <title>Acetic acid bacteria sequencing.</title>
        <authorList>
            <person name="Brandt J."/>
            <person name="Jakob F."/>
            <person name="Vogel R.F."/>
        </authorList>
    </citation>
    <scope>NUCLEOTIDE SEQUENCE [LARGE SCALE GENOMIC DNA]</scope>
    <source>
        <strain evidence="1 2">TMW2.1153</strain>
    </source>
</reference>